<dbReference type="AlphaFoldDB" id="A0A7W8G8A3"/>
<dbReference type="EMBL" id="JACHFQ010000003">
    <property type="protein sequence ID" value="MBB5225714.1"/>
    <property type="molecule type" value="Genomic_DNA"/>
</dbReference>
<comment type="similarity">
    <text evidence="5">Belongs to the ATP:guanido phosphotransferase family.</text>
</comment>
<reference evidence="7 8" key="1">
    <citation type="submission" date="2020-08" db="EMBL/GenBank/DDBJ databases">
        <title>Genomic Encyclopedia of Type Strains, Phase IV (KMG-IV): sequencing the most valuable type-strain genomes for metagenomic binning, comparative biology and taxonomic classification.</title>
        <authorList>
            <person name="Goeker M."/>
        </authorList>
    </citation>
    <scope>NUCLEOTIDE SEQUENCE [LARGE SCALE GENOMIC DNA]</scope>
    <source>
        <strain evidence="7 8">DSM 103462</strain>
    </source>
</reference>
<dbReference type="Pfam" id="PF00217">
    <property type="entry name" value="ATP-gua_Ptrans"/>
    <property type="match status" value="1"/>
</dbReference>
<evidence type="ECO:0000256" key="3">
    <source>
        <dbReference type="ARBA" id="ARBA00022777"/>
    </source>
</evidence>
<dbReference type="EC" id="2.7.14.1" evidence="7"/>
<keyword evidence="2 5" id="KW-0547">Nucleotide-binding</keyword>
<keyword evidence="4 5" id="KW-0067">ATP-binding</keyword>
<gene>
    <name evidence="7" type="ORF">HNP76_001071</name>
</gene>
<feature type="domain" description="Phosphagen kinase C-terminal" evidence="6">
    <location>
        <begin position="23"/>
        <end position="254"/>
    </location>
</feature>
<dbReference type="RefSeq" id="WP_184658262.1">
    <property type="nucleotide sequence ID" value="NZ_CP031518.1"/>
</dbReference>
<dbReference type="PANTHER" id="PTHR11547">
    <property type="entry name" value="ARGININE OR CREATINE KINASE"/>
    <property type="match status" value="1"/>
</dbReference>
<dbReference type="GO" id="GO:0005615">
    <property type="term" value="C:extracellular space"/>
    <property type="evidence" value="ECO:0007669"/>
    <property type="project" value="TreeGrafter"/>
</dbReference>
<dbReference type="InterPro" id="IPR000749">
    <property type="entry name" value="ATP-guanido_PTrfase"/>
</dbReference>
<dbReference type="GO" id="GO:0004111">
    <property type="term" value="F:creatine kinase activity"/>
    <property type="evidence" value="ECO:0007669"/>
    <property type="project" value="InterPro"/>
</dbReference>
<dbReference type="GO" id="GO:0046314">
    <property type="term" value="P:phosphocreatine biosynthetic process"/>
    <property type="evidence" value="ECO:0007669"/>
    <property type="project" value="InterPro"/>
</dbReference>
<feature type="binding site" evidence="5">
    <location>
        <begin position="204"/>
        <end position="209"/>
    </location>
    <ligand>
        <name>ATP</name>
        <dbReference type="ChEBI" id="CHEBI:30616"/>
    </ligand>
</feature>
<dbReference type="GO" id="GO:0005524">
    <property type="term" value="F:ATP binding"/>
    <property type="evidence" value="ECO:0007669"/>
    <property type="project" value="UniProtKB-UniRule"/>
</dbReference>
<dbReference type="PANTHER" id="PTHR11547:SF38">
    <property type="entry name" value="ARGININE KINASE 1-RELATED"/>
    <property type="match status" value="1"/>
</dbReference>
<evidence type="ECO:0000313" key="7">
    <source>
        <dbReference type="EMBL" id="MBB5225714.1"/>
    </source>
</evidence>
<feature type="binding site" evidence="5">
    <location>
        <begin position="26"/>
        <end position="30"/>
    </location>
    <ligand>
        <name>ATP</name>
        <dbReference type="ChEBI" id="CHEBI:30616"/>
    </ligand>
</feature>
<keyword evidence="1 5" id="KW-0808">Transferase</keyword>
<dbReference type="InterPro" id="IPR014746">
    <property type="entry name" value="Gln_synth/guanido_kin_cat_dom"/>
</dbReference>
<evidence type="ECO:0000256" key="5">
    <source>
        <dbReference type="PROSITE-ProRule" id="PRU00843"/>
    </source>
</evidence>
<evidence type="ECO:0000256" key="2">
    <source>
        <dbReference type="ARBA" id="ARBA00022741"/>
    </source>
</evidence>
<dbReference type="Proteomes" id="UP000518887">
    <property type="component" value="Unassembled WGS sequence"/>
</dbReference>
<organism evidence="7 8">
    <name type="scientific">Treponema ruminis</name>
    <dbReference type="NCBI Taxonomy" id="744515"/>
    <lineage>
        <taxon>Bacteria</taxon>
        <taxon>Pseudomonadati</taxon>
        <taxon>Spirochaetota</taxon>
        <taxon>Spirochaetia</taxon>
        <taxon>Spirochaetales</taxon>
        <taxon>Treponemataceae</taxon>
        <taxon>Treponema</taxon>
    </lineage>
</organism>
<dbReference type="SUPFAM" id="SSF55931">
    <property type="entry name" value="Glutamine synthetase/guanido kinase"/>
    <property type="match status" value="1"/>
</dbReference>
<feature type="binding site" evidence="5">
    <location>
        <begin position="173"/>
        <end position="177"/>
    </location>
    <ligand>
        <name>ATP</name>
        <dbReference type="ChEBI" id="CHEBI:30616"/>
    </ligand>
</feature>
<comment type="caution">
    <text evidence="5">Lacks conserved residue(s) required for the propagation of feature annotation.</text>
</comment>
<name>A0A7W8G8A3_9SPIR</name>
<comment type="caution">
    <text evidence="7">The sequence shown here is derived from an EMBL/GenBank/DDBJ whole genome shotgun (WGS) entry which is preliminary data.</text>
</comment>
<proteinExistence type="inferred from homology"/>
<dbReference type="Gene3D" id="3.30.590.10">
    <property type="entry name" value="Glutamine synthetase/guanido kinase, catalytic domain"/>
    <property type="match status" value="1"/>
</dbReference>
<dbReference type="GO" id="GO:1990424">
    <property type="term" value="F:protein arginine kinase activity"/>
    <property type="evidence" value="ECO:0007669"/>
    <property type="project" value="UniProtKB-EC"/>
</dbReference>
<sequence>MSVSETNISSDAWYAFNGPENDVVLSTRVRFARNLANFPFPGKFKEDDAFRVQTLVFDSFSHCKEPDRYQGVIASELDDLGATILEERGVLDSSSAKENGRGIIVRTDGKVACEVNNKDHLRLASFVPGLDGKGAFDQLACLDDELQNTLQFAADYEIGYLTSNISDCGSGMKVSCRVHLPSLSFSGKILDLFSSFNSKEILISDCFGAGNLPSSSLGFYYQISTKTAGNGTELDQIASLVSAVKYLAENERRERNVVLRTRQTELRNRIYRSYSKEKFASLIDAREAIEIISDIKWGKNLGFFSGISDSELCALLYRVQDGHLQFVLKSKKFNFPADIAENKSLKTNYLRALILQEAFDGIKVN</sequence>
<evidence type="ECO:0000256" key="4">
    <source>
        <dbReference type="ARBA" id="ARBA00022840"/>
    </source>
</evidence>
<keyword evidence="3 5" id="KW-0418">Kinase</keyword>
<accession>A0A7W8G8A3</accession>
<evidence type="ECO:0000313" key="8">
    <source>
        <dbReference type="Proteomes" id="UP000518887"/>
    </source>
</evidence>
<protein>
    <submittedName>
        <fullName evidence="7">Protein arginine kinase</fullName>
        <ecNumber evidence="7">2.7.14.1</ecNumber>
    </submittedName>
</protein>
<keyword evidence="8" id="KW-1185">Reference proteome</keyword>
<dbReference type="InterPro" id="IPR022414">
    <property type="entry name" value="ATP-guanido_PTrfase_cat"/>
</dbReference>
<evidence type="ECO:0000256" key="1">
    <source>
        <dbReference type="ARBA" id="ARBA00022679"/>
    </source>
</evidence>
<dbReference type="PROSITE" id="PS51510">
    <property type="entry name" value="PHOSPHAGEN_KINASE_C"/>
    <property type="match status" value="1"/>
</dbReference>
<evidence type="ECO:0000259" key="6">
    <source>
        <dbReference type="PROSITE" id="PS51510"/>
    </source>
</evidence>
<feature type="binding site" evidence="5">
    <location>
        <position position="122"/>
    </location>
    <ligand>
        <name>ATP</name>
        <dbReference type="ChEBI" id="CHEBI:30616"/>
    </ligand>
</feature>